<keyword evidence="7 11" id="KW-1133">Transmembrane helix</keyword>
<keyword evidence="8 11" id="KW-0472">Membrane</keyword>
<name>T1ILV0_STRMM</name>
<sequence length="406" mass="47196">MDKKDMLCKANKCPTYCQCFYNVNELVHVVDCFNVTWKDPVANLPQKSTTVFLDGNTNIAPVVRRLLIGLSNLEILYINNSGLRIIHRDLFQGVPNLKELHLEDNQLYSISGDEFDFTPKLQELFLNQNELHFLSPNAFWNLSKLKILSLHKNKLSQPQLWTVAHNLSEITFSQNPFICTCNFVIPLQQWVGQTQDIQFQDVANTYCNDELHTPIMQYNDSTCYEIEVIKEKKISLLVIIAPTVSIFLFLSILSILLYLYRLEMKVWLYSRYGVRLFYTNKDADKGKVFHAFISYANEDGHWIAGTLVPQLTDYKLCIHQRDFPVGGFIAESIVEAVEKSQWCQFEFNTAHMQSLQDKCKRLIVVLYQEVDKNINDALFWSKKIRMSQFCSADNPSWIQTCEKETH</sequence>
<reference evidence="13" key="2">
    <citation type="submission" date="2015-02" db="UniProtKB">
        <authorList>
            <consortium name="EnsemblMetazoa"/>
        </authorList>
    </citation>
    <scope>IDENTIFICATION</scope>
</reference>
<keyword evidence="10" id="KW-0325">Glycoprotein</keyword>
<dbReference type="Gene3D" id="3.80.10.10">
    <property type="entry name" value="Ribonuclease Inhibitor"/>
    <property type="match status" value="1"/>
</dbReference>
<evidence type="ECO:0000256" key="1">
    <source>
        <dbReference type="ARBA" id="ARBA00004167"/>
    </source>
</evidence>
<keyword evidence="4 11" id="KW-0812">Transmembrane</keyword>
<evidence type="ECO:0000256" key="7">
    <source>
        <dbReference type="ARBA" id="ARBA00022989"/>
    </source>
</evidence>
<dbReference type="GO" id="GO:0007165">
    <property type="term" value="P:signal transduction"/>
    <property type="evidence" value="ECO:0007669"/>
    <property type="project" value="InterPro"/>
</dbReference>
<dbReference type="PANTHER" id="PTHR24365:SF541">
    <property type="entry name" value="PROTEIN TOLL-RELATED"/>
    <property type="match status" value="1"/>
</dbReference>
<dbReference type="GO" id="GO:0038023">
    <property type="term" value="F:signaling receptor activity"/>
    <property type="evidence" value="ECO:0007669"/>
    <property type="project" value="TreeGrafter"/>
</dbReference>
<evidence type="ECO:0000313" key="14">
    <source>
        <dbReference type="Proteomes" id="UP000014500"/>
    </source>
</evidence>
<dbReference type="InterPro" id="IPR001611">
    <property type="entry name" value="Leu-rich_rpt"/>
</dbReference>
<dbReference type="HOGENOM" id="CLU_615804_0_0_1"/>
<keyword evidence="14" id="KW-1185">Reference proteome</keyword>
<dbReference type="SMART" id="SM00369">
    <property type="entry name" value="LRR_TYP"/>
    <property type="match status" value="4"/>
</dbReference>
<dbReference type="SUPFAM" id="SSF52200">
    <property type="entry name" value="Toll/Interleukin receptor TIR domain"/>
    <property type="match status" value="1"/>
</dbReference>
<keyword evidence="9" id="KW-0675">Receptor</keyword>
<evidence type="ECO:0000256" key="3">
    <source>
        <dbReference type="ARBA" id="ARBA00022614"/>
    </source>
</evidence>
<proteinExistence type="inferred from homology"/>
<dbReference type="PROSITE" id="PS51450">
    <property type="entry name" value="LRR"/>
    <property type="match status" value="1"/>
</dbReference>
<keyword evidence="3" id="KW-0433">Leucine-rich repeat</keyword>
<dbReference type="OMA" id="NIAWREG"/>
<dbReference type="PhylomeDB" id="T1ILV0"/>
<feature type="transmembrane region" description="Helical" evidence="11">
    <location>
        <begin position="234"/>
        <end position="260"/>
    </location>
</feature>
<dbReference type="PROSITE" id="PS50104">
    <property type="entry name" value="TIR"/>
    <property type="match status" value="1"/>
</dbReference>
<keyword evidence="6" id="KW-0677">Repeat</keyword>
<comment type="subcellular location">
    <subcellularLocation>
        <location evidence="1">Membrane</location>
        <topology evidence="1">Single-pass membrane protein</topology>
    </subcellularLocation>
</comment>
<evidence type="ECO:0000313" key="13">
    <source>
        <dbReference type="EnsemblMetazoa" id="SMAR001938-PA"/>
    </source>
</evidence>
<dbReference type="Proteomes" id="UP000014500">
    <property type="component" value="Unassembled WGS sequence"/>
</dbReference>
<evidence type="ECO:0000256" key="8">
    <source>
        <dbReference type="ARBA" id="ARBA00023136"/>
    </source>
</evidence>
<evidence type="ECO:0000256" key="6">
    <source>
        <dbReference type="ARBA" id="ARBA00022737"/>
    </source>
</evidence>
<evidence type="ECO:0000256" key="11">
    <source>
        <dbReference type="SAM" id="Phobius"/>
    </source>
</evidence>
<evidence type="ECO:0000256" key="2">
    <source>
        <dbReference type="ARBA" id="ARBA00009634"/>
    </source>
</evidence>
<dbReference type="InterPro" id="IPR032675">
    <property type="entry name" value="LRR_dom_sf"/>
</dbReference>
<evidence type="ECO:0000256" key="4">
    <source>
        <dbReference type="ARBA" id="ARBA00022692"/>
    </source>
</evidence>
<evidence type="ECO:0000259" key="12">
    <source>
        <dbReference type="PROSITE" id="PS50104"/>
    </source>
</evidence>
<organism evidence="13 14">
    <name type="scientific">Strigamia maritima</name>
    <name type="common">European centipede</name>
    <name type="synonym">Geophilus maritimus</name>
    <dbReference type="NCBI Taxonomy" id="126957"/>
    <lineage>
        <taxon>Eukaryota</taxon>
        <taxon>Metazoa</taxon>
        <taxon>Ecdysozoa</taxon>
        <taxon>Arthropoda</taxon>
        <taxon>Myriapoda</taxon>
        <taxon>Chilopoda</taxon>
        <taxon>Pleurostigmophora</taxon>
        <taxon>Geophilomorpha</taxon>
        <taxon>Linotaeniidae</taxon>
        <taxon>Strigamia</taxon>
    </lineage>
</organism>
<evidence type="ECO:0000256" key="5">
    <source>
        <dbReference type="ARBA" id="ARBA00022729"/>
    </source>
</evidence>
<dbReference type="STRING" id="126957.T1ILV0"/>
<dbReference type="InterPro" id="IPR000157">
    <property type="entry name" value="TIR_dom"/>
</dbReference>
<dbReference type="InterPro" id="IPR003591">
    <property type="entry name" value="Leu-rich_rpt_typical-subtyp"/>
</dbReference>
<comment type="similarity">
    <text evidence="2">Belongs to the Toll-like receptor family.</text>
</comment>
<dbReference type="PANTHER" id="PTHR24365">
    <property type="entry name" value="TOLL-LIKE RECEPTOR"/>
    <property type="match status" value="1"/>
</dbReference>
<dbReference type="Pfam" id="PF13855">
    <property type="entry name" value="LRR_8"/>
    <property type="match status" value="1"/>
</dbReference>
<dbReference type="EMBL" id="JH430900">
    <property type="status" value="NOT_ANNOTATED_CDS"/>
    <property type="molecule type" value="Genomic_DNA"/>
</dbReference>
<feature type="domain" description="TIR" evidence="12">
    <location>
        <begin position="287"/>
        <end position="406"/>
    </location>
</feature>
<dbReference type="SUPFAM" id="SSF52058">
    <property type="entry name" value="L domain-like"/>
    <property type="match status" value="1"/>
</dbReference>
<dbReference type="Gene3D" id="3.40.50.10140">
    <property type="entry name" value="Toll/interleukin-1 receptor homology (TIR) domain"/>
    <property type="match status" value="2"/>
</dbReference>
<evidence type="ECO:0000256" key="9">
    <source>
        <dbReference type="ARBA" id="ARBA00023170"/>
    </source>
</evidence>
<evidence type="ECO:0000256" key="10">
    <source>
        <dbReference type="ARBA" id="ARBA00023180"/>
    </source>
</evidence>
<dbReference type="eggNOG" id="KOG4641">
    <property type="taxonomic scope" value="Eukaryota"/>
</dbReference>
<dbReference type="EnsemblMetazoa" id="SMAR001938-RA">
    <property type="protein sequence ID" value="SMAR001938-PA"/>
    <property type="gene ID" value="SMAR001938"/>
</dbReference>
<keyword evidence="5" id="KW-0732">Signal</keyword>
<reference evidence="14" key="1">
    <citation type="submission" date="2011-05" db="EMBL/GenBank/DDBJ databases">
        <authorList>
            <person name="Richards S.R."/>
            <person name="Qu J."/>
            <person name="Jiang H."/>
            <person name="Jhangiani S.N."/>
            <person name="Agravi P."/>
            <person name="Goodspeed R."/>
            <person name="Gross S."/>
            <person name="Mandapat C."/>
            <person name="Jackson L."/>
            <person name="Mathew T."/>
            <person name="Pu L."/>
            <person name="Thornton R."/>
            <person name="Saada N."/>
            <person name="Wilczek-Boney K.B."/>
            <person name="Lee S."/>
            <person name="Kovar C."/>
            <person name="Wu Y."/>
            <person name="Scherer S.E."/>
            <person name="Worley K.C."/>
            <person name="Muzny D.M."/>
            <person name="Gibbs R."/>
        </authorList>
    </citation>
    <scope>NUCLEOTIDE SEQUENCE</scope>
    <source>
        <strain evidence="14">Brora</strain>
    </source>
</reference>
<accession>T1ILV0</accession>
<dbReference type="GO" id="GO:0005886">
    <property type="term" value="C:plasma membrane"/>
    <property type="evidence" value="ECO:0007669"/>
    <property type="project" value="TreeGrafter"/>
</dbReference>
<dbReference type="AlphaFoldDB" id="T1ILV0"/>
<protein>
    <recommendedName>
        <fullName evidence="12">TIR domain-containing protein</fullName>
    </recommendedName>
</protein>
<dbReference type="InterPro" id="IPR035897">
    <property type="entry name" value="Toll_tir_struct_dom_sf"/>
</dbReference>